<gene>
    <name evidence="2" type="ORF">NLJ89_g10202</name>
</gene>
<dbReference type="Proteomes" id="UP001148786">
    <property type="component" value="Unassembled WGS sequence"/>
</dbReference>
<accession>A0A9W8JR14</accession>
<keyword evidence="3" id="KW-1185">Reference proteome</keyword>
<evidence type="ECO:0000313" key="2">
    <source>
        <dbReference type="EMBL" id="KAJ3498577.1"/>
    </source>
</evidence>
<dbReference type="EMBL" id="JANKHO010001789">
    <property type="protein sequence ID" value="KAJ3498577.1"/>
    <property type="molecule type" value="Genomic_DNA"/>
</dbReference>
<name>A0A9W8JR14_9AGAR</name>
<sequence length="321" mass="33172">MSSISSNTSESSITSSARDTLTQRSLFYTSWLNGEHTIVCGNCSQIGSFAGTTSPQTSDTDEDPMSSDGDSPRIVTRSGPTISGPAVIGGIPTQTQPGNVHSHGPTVNVNPVFGVPFAVRAGSDNASGTTSNTLTPDESISTAPERAHIGAGRPGAGGGRYSSHGPTVNINPVYAGGAGASRNTKSARSPPASSGPRTRGLRGIGITSAGVAGSASQNTEMSLAINAPQVLNFGQPFANTTPRPEVAVAQVSATTTMNKAPLVTRAKLRERRSNAASFFKPFSVRLFIVLAVPYFAPALPEEPESQWGLSYARLAERLALD</sequence>
<reference evidence="2" key="1">
    <citation type="submission" date="2022-07" db="EMBL/GenBank/DDBJ databases">
        <title>Genome Sequence of Agrocybe chaxingu.</title>
        <authorList>
            <person name="Buettner E."/>
        </authorList>
    </citation>
    <scope>NUCLEOTIDE SEQUENCE</scope>
    <source>
        <strain evidence="2">MP-N11</strain>
    </source>
</reference>
<evidence type="ECO:0000313" key="3">
    <source>
        <dbReference type="Proteomes" id="UP001148786"/>
    </source>
</evidence>
<feature type="region of interest" description="Disordered" evidence="1">
    <location>
        <begin position="122"/>
        <end position="204"/>
    </location>
</feature>
<feature type="compositionally biased region" description="Polar residues" evidence="1">
    <location>
        <begin position="124"/>
        <end position="142"/>
    </location>
</feature>
<dbReference type="AlphaFoldDB" id="A0A9W8JR14"/>
<organism evidence="2 3">
    <name type="scientific">Agrocybe chaxingu</name>
    <dbReference type="NCBI Taxonomy" id="84603"/>
    <lineage>
        <taxon>Eukaryota</taxon>
        <taxon>Fungi</taxon>
        <taxon>Dikarya</taxon>
        <taxon>Basidiomycota</taxon>
        <taxon>Agaricomycotina</taxon>
        <taxon>Agaricomycetes</taxon>
        <taxon>Agaricomycetidae</taxon>
        <taxon>Agaricales</taxon>
        <taxon>Agaricineae</taxon>
        <taxon>Strophariaceae</taxon>
        <taxon>Agrocybe</taxon>
    </lineage>
</organism>
<feature type="region of interest" description="Disordered" evidence="1">
    <location>
        <begin position="51"/>
        <end position="81"/>
    </location>
</feature>
<protein>
    <submittedName>
        <fullName evidence="2">Uncharacterized protein</fullName>
    </submittedName>
</protein>
<comment type="caution">
    <text evidence="2">The sequence shown here is derived from an EMBL/GenBank/DDBJ whole genome shotgun (WGS) entry which is preliminary data.</text>
</comment>
<proteinExistence type="predicted"/>
<feature type="compositionally biased region" description="Low complexity" evidence="1">
    <location>
        <begin position="186"/>
        <end position="198"/>
    </location>
</feature>
<dbReference type="OrthoDB" id="10379189at2759"/>
<evidence type="ECO:0000256" key="1">
    <source>
        <dbReference type="SAM" id="MobiDB-lite"/>
    </source>
</evidence>